<keyword evidence="2" id="KW-1185">Reference proteome</keyword>
<dbReference type="AlphaFoldDB" id="A0A7J8THC6"/>
<protein>
    <recommendedName>
        <fullName evidence="3">RNase H type-1 domain-containing protein</fullName>
    </recommendedName>
</protein>
<organism evidence="1 2">
    <name type="scientific">Gossypium davidsonii</name>
    <name type="common">Davidson's cotton</name>
    <name type="synonym">Gossypium klotzschianum subsp. davidsonii</name>
    <dbReference type="NCBI Taxonomy" id="34287"/>
    <lineage>
        <taxon>Eukaryota</taxon>
        <taxon>Viridiplantae</taxon>
        <taxon>Streptophyta</taxon>
        <taxon>Embryophyta</taxon>
        <taxon>Tracheophyta</taxon>
        <taxon>Spermatophyta</taxon>
        <taxon>Magnoliopsida</taxon>
        <taxon>eudicotyledons</taxon>
        <taxon>Gunneridae</taxon>
        <taxon>Pentapetalae</taxon>
        <taxon>rosids</taxon>
        <taxon>malvids</taxon>
        <taxon>Malvales</taxon>
        <taxon>Malvaceae</taxon>
        <taxon>Malvoideae</taxon>
        <taxon>Gossypium</taxon>
    </lineage>
</organism>
<evidence type="ECO:0000313" key="2">
    <source>
        <dbReference type="Proteomes" id="UP000593561"/>
    </source>
</evidence>
<dbReference type="Proteomes" id="UP000593561">
    <property type="component" value="Unassembled WGS sequence"/>
</dbReference>
<reference evidence="1 2" key="1">
    <citation type="journal article" date="2019" name="Genome Biol. Evol.">
        <title>Insights into the evolution of the New World diploid cottons (Gossypium, subgenus Houzingenia) based on genome sequencing.</title>
        <authorList>
            <person name="Grover C.E."/>
            <person name="Arick M.A. 2nd"/>
            <person name="Thrash A."/>
            <person name="Conover J.L."/>
            <person name="Sanders W.S."/>
            <person name="Peterson D.G."/>
            <person name="Frelichowski J.E."/>
            <person name="Scheffler J.A."/>
            <person name="Scheffler B.E."/>
            <person name="Wendel J.F."/>
        </authorList>
    </citation>
    <scope>NUCLEOTIDE SEQUENCE [LARGE SCALE GENOMIC DNA]</scope>
    <source>
        <strain evidence="1">27</strain>
        <tissue evidence="1">Leaf</tissue>
    </source>
</reference>
<feature type="non-terminal residue" evidence="1">
    <location>
        <position position="1"/>
    </location>
</feature>
<comment type="caution">
    <text evidence="1">The sequence shown here is derived from an EMBL/GenBank/DDBJ whole genome shotgun (WGS) entry which is preliminary data.</text>
</comment>
<dbReference type="EMBL" id="JABFAC010248636">
    <property type="protein sequence ID" value="MBA0637534.1"/>
    <property type="molecule type" value="Genomic_DNA"/>
</dbReference>
<accession>A0A7J8THC6</accession>
<evidence type="ECO:0000313" key="1">
    <source>
        <dbReference type="EMBL" id="MBA0637534.1"/>
    </source>
</evidence>
<gene>
    <name evidence="1" type="ORF">Godav_025701</name>
</gene>
<sequence length="215" mass="24668">DSSFSKLRLVVHQLCRRDWGIRLRQIKKEHNAVADHMAKLALPEYSTLIIFDTPLTLVLTLLVEDMSKYCDELSSKQAYTSQRILEMGSPWEVGYCDTHGWYHDNTVDDLNPFCFSTIRVDNEDVETMIVVHCSTGNIEAMKLYIELEDVNKGNRAVNLLTPSRVMVQNLTLLDQQYGVYDPYIEVKEFNNLVIVKVLNDTDDEGNSNDDNTNIT</sequence>
<name>A0A7J8THC6_GOSDV</name>
<evidence type="ECO:0008006" key="3">
    <source>
        <dbReference type="Google" id="ProtNLM"/>
    </source>
</evidence>
<proteinExistence type="predicted"/>